<dbReference type="InterPro" id="IPR045743">
    <property type="entry name" value="DUF6089"/>
</dbReference>
<dbReference type="Gene3D" id="2.40.160.20">
    <property type="match status" value="1"/>
</dbReference>
<gene>
    <name evidence="3" type="ORF">FPE01S_07_00400</name>
</gene>
<keyword evidence="4" id="KW-1185">Reference proteome</keyword>
<feature type="domain" description="DUF6089" evidence="2">
    <location>
        <begin position="6"/>
        <end position="191"/>
    </location>
</feature>
<sequence length="278" mass="30941">MKRIVFFLLTALPLPLLAQQWHITAFGGVSNYQGDMQEKRFTTNQSHGAFGLGLQYDFSSKFSVRGGLYYARISGDDKVAKDSQLIARNLNFSSQLLEGTLLAEYRFLDLDTKKFTPYIFAGVGAFGFDPYTNDTSGQRHYLQPLTTEGKTYSRVQLSFPFGAGIKIKVTSLLSLGYEVGIRATTTDYLDDLSDRYVDHDQLLAAKGAKAVELAYRGGELKDGNPNYPVAGTVRGRPDAKDWYYFQGITLIYQLGGVFEKSGSGKKSSRQLDCPKDVY</sequence>
<dbReference type="EMBL" id="BBWV01000007">
    <property type="protein sequence ID" value="GAO45652.1"/>
    <property type="molecule type" value="Genomic_DNA"/>
</dbReference>
<dbReference type="Pfam" id="PF19573">
    <property type="entry name" value="DUF6089"/>
    <property type="match status" value="1"/>
</dbReference>
<organism evidence="3 4">
    <name type="scientific">Flavihumibacter petaseus NBRC 106054</name>
    <dbReference type="NCBI Taxonomy" id="1220578"/>
    <lineage>
        <taxon>Bacteria</taxon>
        <taxon>Pseudomonadati</taxon>
        <taxon>Bacteroidota</taxon>
        <taxon>Chitinophagia</taxon>
        <taxon>Chitinophagales</taxon>
        <taxon>Chitinophagaceae</taxon>
        <taxon>Flavihumibacter</taxon>
    </lineage>
</organism>
<proteinExistence type="predicted"/>
<dbReference type="AlphaFoldDB" id="A0A0E9N6S6"/>
<reference evidence="3 4" key="1">
    <citation type="submission" date="2015-04" db="EMBL/GenBank/DDBJ databases">
        <title>Whole genome shotgun sequence of Flavihumibacter petaseus NBRC 106054.</title>
        <authorList>
            <person name="Miyazawa S."/>
            <person name="Hosoyama A."/>
            <person name="Hashimoto M."/>
            <person name="Noguchi M."/>
            <person name="Tsuchikane K."/>
            <person name="Ohji S."/>
            <person name="Yamazoe A."/>
            <person name="Ichikawa N."/>
            <person name="Kimura A."/>
            <person name="Fujita N."/>
        </authorList>
    </citation>
    <scope>NUCLEOTIDE SEQUENCE [LARGE SCALE GENOMIC DNA]</scope>
    <source>
        <strain evidence="3 4">NBRC 106054</strain>
    </source>
</reference>
<dbReference type="InterPro" id="IPR011250">
    <property type="entry name" value="OMP/PagP_B-barrel"/>
</dbReference>
<dbReference type="Proteomes" id="UP000033121">
    <property type="component" value="Unassembled WGS sequence"/>
</dbReference>
<evidence type="ECO:0000313" key="3">
    <source>
        <dbReference type="EMBL" id="GAO45652.1"/>
    </source>
</evidence>
<protein>
    <recommendedName>
        <fullName evidence="2">DUF6089 domain-containing protein</fullName>
    </recommendedName>
</protein>
<feature type="signal peptide" evidence="1">
    <location>
        <begin position="1"/>
        <end position="18"/>
    </location>
</feature>
<feature type="chain" id="PRO_5002430112" description="DUF6089 domain-containing protein" evidence="1">
    <location>
        <begin position="19"/>
        <end position="278"/>
    </location>
</feature>
<comment type="caution">
    <text evidence="3">The sequence shown here is derived from an EMBL/GenBank/DDBJ whole genome shotgun (WGS) entry which is preliminary data.</text>
</comment>
<dbReference type="RefSeq" id="WP_157474158.1">
    <property type="nucleotide sequence ID" value="NZ_BBWV01000007.1"/>
</dbReference>
<accession>A0A0E9N6S6</accession>
<keyword evidence="1" id="KW-0732">Signal</keyword>
<evidence type="ECO:0000256" key="1">
    <source>
        <dbReference type="SAM" id="SignalP"/>
    </source>
</evidence>
<evidence type="ECO:0000259" key="2">
    <source>
        <dbReference type="Pfam" id="PF19573"/>
    </source>
</evidence>
<dbReference type="STRING" id="1220578.FPE01S_07_00400"/>
<dbReference type="SUPFAM" id="SSF56925">
    <property type="entry name" value="OMPA-like"/>
    <property type="match status" value="1"/>
</dbReference>
<dbReference type="OrthoDB" id="654178at2"/>
<evidence type="ECO:0000313" key="4">
    <source>
        <dbReference type="Proteomes" id="UP000033121"/>
    </source>
</evidence>
<name>A0A0E9N6S6_9BACT</name>